<keyword evidence="3 5" id="KW-1133">Transmembrane helix</keyword>
<keyword evidence="4 5" id="KW-0472">Membrane</keyword>
<evidence type="ECO:0000256" key="2">
    <source>
        <dbReference type="ARBA" id="ARBA00022692"/>
    </source>
</evidence>
<accession>A0ABR2I716</accession>
<evidence type="ECO:0000256" key="5">
    <source>
        <dbReference type="SAM" id="Phobius"/>
    </source>
</evidence>
<dbReference type="Pfam" id="PF00892">
    <property type="entry name" value="EamA"/>
    <property type="match status" value="1"/>
</dbReference>
<feature type="transmembrane region" description="Helical" evidence="5">
    <location>
        <begin position="302"/>
        <end position="321"/>
    </location>
</feature>
<proteinExistence type="predicted"/>
<feature type="transmembrane region" description="Helical" evidence="5">
    <location>
        <begin position="42"/>
        <end position="63"/>
    </location>
</feature>
<feature type="transmembrane region" description="Helical" evidence="5">
    <location>
        <begin position="12"/>
        <end position="30"/>
    </location>
</feature>
<sequence>MNKFCEKVNKLLPYIGFIVVCFFFGTSYAISTLGYKVYDNVLFISMRMIFAFIALLITFIIYLSFSKKYRAFIKESFRSGDTCWWKAMILGLLQYGFPHSMIALGQRSVSSTIVTIVQPLVPGAALLFASIFLPDERFTWPKLIPHVIAIIGCSLTCIPPFLQTDTKGQTTNWYDMLMVFIAVFSFGFGSVFYKMFLVRSDFLAVCVLQLLGSSIYALVFSIIRRGWKENFDAWFHPKKEIFWPFLIGVGYTATSACICVWICRKLGAVKSQLVNFGQIAIGVITGVVFMHDFRGYEPWMQAVSYVGVILLIISMVIGFYVDHTKEVIVNNNVGIDPLISDTQDSKDNSPKVNT</sequence>
<evidence type="ECO:0000259" key="6">
    <source>
        <dbReference type="Pfam" id="PF00892"/>
    </source>
</evidence>
<name>A0ABR2I716_9EUKA</name>
<organism evidence="7 8">
    <name type="scientific">Tritrichomonas musculus</name>
    <dbReference type="NCBI Taxonomy" id="1915356"/>
    <lineage>
        <taxon>Eukaryota</taxon>
        <taxon>Metamonada</taxon>
        <taxon>Parabasalia</taxon>
        <taxon>Tritrichomonadida</taxon>
        <taxon>Tritrichomonadidae</taxon>
        <taxon>Tritrichomonas</taxon>
    </lineage>
</organism>
<comment type="caution">
    <text evidence="7">The sequence shown here is derived from an EMBL/GenBank/DDBJ whole genome shotgun (WGS) entry which is preliminary data.</text>
</comment>
<keyword evidence="8" id="KW-1185">Reference proteome</keyword>
<evidence type="ECO:0000256" key="3">
    <source>
        <dbReference type="ARBA" id="ARBA00022989"/>
    </source>
</evidence>
<feature type="transmembrane region" description="Helical" evidence="5">
    <location>
        <begin position="84"/>
        <end position="104"/>
    </location>
</feature>
<feature type="transmembrane region" description="Helical" evidence="5">
    <location>
        <begin position="202"/>
        <end position="223"/>
    </location>
</feature>
<gene>
    <name evidence="7" type="ORF">M9Y10_013425</name>
</gene>
<dbReference type="InterPro" id="IPR000620">
    <property type="entry name" value="EamA_dom"/>
</dbReference>
<dbReference type="PANTHER" id="PTHR32322">
    <property type="entry name" value="INNER MEMBRANE TRANSPORTER"/>
    <property type="match status" value="1"/>
</dbReference>
<feature type="transmembrane region" description="Helical" evidence="5">
    <location>
        <begin position="174"/>
        <end position="193"/>
    </location>
</feature>
<feature type="domain" description="EamA" evidence="6">
    <location>
        <begin position="14"/>
        <end position="156"/>
    </location>
</feature>
<dbReference type="EMBL" id="JAPFFF010000019">
    <property type="protein sequence ID" value="KAK8858322.1"/>
    <property type="molecule type" value="Genomic_DNA"/>
</dbReference>
<dbReference type="InterPro" id="IPR050638">
    <property type="entry name" value="AA-Vitamin_Transporters"/>
</dbReference>
<evidence type="ECO:0000313" key="8">
    <source>
        <dbReference type="Proteomes" id="UP001470230"/>
    </source>
</evidence>
<feature type="transmembrane region" description="Helical" evidence="5">
    <location>
        <begin position="273"/>
        <end position="290"/>
    </location>
</feature>
<dbReference type="Proteomes" id="UP001470230">
    <property type="component" value="Unassembled WGS sequence"/>
</dbReference>
<feature type="transmembrane region" description="Helical" evidence="5">
    <location>
        <begin position="143"/>
        <end position="162"/>
    </location>
</feature>
<feature type="transmembrane region" description="Helical" evidence="5">
    <location>
        <begin position="243"/>
        <end position="261"/>
    </location>
</feature>
<comment type="subcellular location">
    <subcellularLocation>
        <location evidence="1">Membrane</location>
        <topology evidence="1">Multi-pass membrane protein</topology>
    </subcellularLocation>
</comment>
<evidence type="ECO:0000256" key="4">
    <source>
        <dbReference type="ARBA" id="ARBA00023136"/>
    </source>
</evidence>
<evidence type="ECO:0000313" key="7">
    <source>
        <dbReference type="EMBL" id="KAK8858322.1"/>
    </source>
</evidence>
<dbReference type="SUPFAM" id="SSF103481">
    <property type="entry name" value="Multidrug resistance efflux transporter EmrE"/>
    <property type="match status" value="1"/>
</dbReference>
<dbReference type="PANTHER" id="PTHR32322:SF2">
    <property type="entry name" value="EAMA DOMAIN-CONTAINING PROTEIN"/>
    <property type="match status" value="1"/>
</dbReference>
<protein>
    <recommendedName>
        <fullName evidence="6">EamA domain-containing protein</fullName>
    </recommendedName>
</protein>
<evidence type="ECO:0000256" key="1">
    <source>
        <dbReference type="ARBA" id="ARBA00004141"/>
    </source>
</evidence>
<reference evidence="7 8" key="1">
    <citation type="submission" date="2024-04" db="EMBL/GenBank/DDBJ databases">
        <title>Tritrichomonas musculus Genome.</title>
        <authorList>
            <person name="Alves-Ferreira E."/>
            <person name="Grigg M."/>
            <person name="Lorenzi H."/>
            <person name="Galac M."/>
        </authorList>
    </citation>
    <scope>NUCLEOTIDE SEQUENCE [LARGE SCALE GENOMIC DNA]</scope>
    <source>
        <strain evidence="7 8">EAF2021</strain>
    </source>
</reference>
<keyword evidence="2 5" id="KW-0812">Transmembrane</keyword>
<dbReference type="InterPro" id="IPR037185">
    <property type="entry name" value="EmrE-like"/>
</dbReference>
<feature type="transmembrane region" description="Helical" evidence="5">
    <location>
        <begin position="110"/>
        <end position="131"/>
    </location>
</feature>